<organism evidence="2 3">
    <name type="scientific">Metarhizobium album</name>
    <dbReference type="NCBI Taxonomy" id="2182425"/>
    <lineage>
        <taxon>Bacteria</taxon>
        <taxon>Pseudomonadati</taxon>
        <taxon>Pseudomonadota</taxon>
        <taxon>Alphaproteobacteria</taxon>
        <taxon>Hyphomicrobiales</taxon>
        <taxon>Rhizobiaceae</taxon>
        <taxon>Metarhizobium</taxon>
    </lineage>
</organism>
<evidence type="ECO:0000313" key="3">
    <source>
        <dbReference type="Proteomes" id="UP000245252"/>
    </source>
</evidence>
<keyword evidence="3" id="KW-1185">Reference proteome</keyword>
<proteinExistence type="predicted"/>
<dbReference type="Proteomes" id="UP000245252">
    <property type="component" value="Unassembled WGS sequence"/>
</dbReference>
<dbReference type="EMBL" id="QFBC01000006">
    <property type="protein sequence ID" value="PWE55446.1"/>
    <property type="molecule type" value="Genomic_DNA"/>
</dbReference>
<protein>
    <submittedName>
        <fullName evidence="2">Uncharacterized protein</fullName>
    </submittedName>
</protein>
<gene>
    <name evidence="2" type="ORF">DEM27_15430</name>
</gene>
<feature type="region of interest" description="Disordered" evidence="1">
    <location>
        <begin position="22"/>
        <end position="55"/>
    </location>
</feature>
<feature type="compositionally biased region" description="Basic and acidic residues" evidence="1">
    <location>
        <begin position="22"/>
        <end position="33"/>
    </location>
</feature>
<dbReference type="RefSeq" id="WP_109459144.1">
    <property type="nucleotide sequence ID" value="NZ_QFBC01000006.1"/>
</dbReference>
<reference evidence="2 3" key="1">
    <citation type="submission" date="2018-05" db="EMBL/GenBank/DDBJ databases">
        <title>The draft genome of strain NS-104.</title>
        <authorList>
            <person name="Hang P."/>
            <person name="Jiang J."/>
        </authorList>
    </citation>
    <scope>NUCLEOTIDE SEQUENCE [LARGE SCALE GENOMIC DNA]</scope>
    <source>
        <strain evidence="2 3">NS-104</strain>
    </source>
</reference>
<dbReference type="AlphaFoldDB" id="A0A2U2DQ47"/>
<feature type="compositionally biased region" description="Basic and acidic residues" evidence="1">
    <location>
        <begin position="154"/>
        <end position="164"/>
    </location>
</feature>
<accession>A0A2U2DQ47</accession>
<name>A0A2U2DQ47_9HYPH</name>
<feature type="region of interest" description="Disordered" evidence="1">
    <location>
        <begin position="144"/>
        <end position="164"/>
    </location>
</feature>
<evidence type="ECO:0000256" key="1">
    <source>
        <dbReference type="SAM" id="MobiDB-lite"/>
    </source>
</evidence>
<sequence length="279" mass="31098">MKNPFKKRDGVAEIERELITLEKRKTDEERQRSETMQALEEAKELRRESLSSEDGDVEKVTATIRRLATEAADHADLLGEIDQQIIDAQARLTSARERESRNAEVTRLNRAADSIDAKAPELKKAAATLARLIRSVGAELADDDGLWPTHSTKRPSERPEGRADLASRREGMAALVAELVAAELPELFDVTYDNRFGYMGILVRLVNPRVQQPDWIGREVPEPPLDTATALQSMFSNRLRQRAATIELGSTRLSENSIARLAGLPVPWPELESVEQAIG</sequence>
<feature type="compositionally biased region" description="Basic and acidic residues" evidence="1">
    <location>
        <begin position="40"/>
        <end position="50"/>
    </location>
</feature>
<evidence type="ECO:0000313" key="2">
    <source>
        <dbReference type="EMBL" id="PWE55446.1"/>
    </source>
</evidence>
<comment type="caution">
    <text evidence="2">The sequence shown here is derived from an EMBL/GenBank/DDBJ whole genome shotgun (WGS) entry which is preliminary data.</text>
</comment>